<proteinExistence type="predicted"/>
<comment type="caution">
    <text evidence="1">The sequence shown here is derived from an EMBL/GenBank/DDBJ whole genome shotgun (WGS) entry which is preliminary data.</text>
</comment>
<accession>A0A3S5C382</accession>
<dbReference type="Proteomes" id="UP000784294">
    <property type="component" value="Unassembled WGS sequence"/>
</dbReference>
<organism evidence="1 2">
    <name type="scientific">Protopolystoma xenopodis</name>
    <dbReference type="NCBI Taxonomy" id="117903"/>
    <lineage>
        <taxon>Eukaryota</taxon>
        <taxon>Metazoa</taxon>
        <taxon>Spiralia</taxon>
        <taxon>Lophotrochozoa</taxon>
        <taxon>Platyhelminthes</taxon>
        <taxon>Monogenea</taxon>
        <taxon>Polyopisthocotylea</taxon>
        <taxon>Polystomatidea</taxon>
        <taxon>Polystomatidae</taxon>
        <taxon>Protopolystoma</taxon>
    </lineage>
</organism>
<dbReference type="AlphaFoldDB" id="A0A3S5C382"/>
<protein>
    <submittedName>
        <fullName evidence="1">Uncharacterized protein</fullName>
    </submittedName>
</protein>
<reference evidence="1" key="1">
    <citation type="submission" date="2018-11" db="EMBL/GenBank/DDBJ databases">
        <authorList>
            <consortium name="Pathogen Informatics"/>
        </authorList>
    </citation>
    <scope>NUCLEOTIDE SEQUENCE</scope>
</reference>
<evidence type="ECO:0000313" key="1">
    <source>
        <dbReference type="EMBL" id="VEL32329.1"/>
    </source>
</evidence>
<name>A0A3S5C382_9PLAT</name>
<gene>
    <name evidence="1" type="ORF">PXEA_LOCUS25769</name>
</gene>
<evidence type="ECO:0000313" key="2">
    <source>
        <dbReference type="Proteomes" id="UP000784294"/>
    </source>
</evidence>
<dbReference type="EMBL" id="CAAALY010133087">
    <property type="protein sequence ID" value="VEL32329.1"/>
    <property type="molecule type" value="Genomic_DNA"/>
</dbReference>
<keyword evidence="2" id="KW-1185">Reference proteome</keyword>
<sequence>MEKHHDKPFQENLPLLSSPFRNIRDFIPKGLVFSDQQDPILNNREISNFLSYSTDFSTCGDNMAQNPIQNRILQDYSDR</sequence>